<accession>A0A285R6L8</accession>
<evidence type="ECO:0008006" key="3">
    <source>
        <dbReference type="Google" id="ProtNLM"/>
    </source>
</evidence>
<dbReference type="Proteomes" id="UP000219331">
    <property type="component" value="Unassembled WGS sequence"/>
</dbReference>
<evidence type="ECO:0000313" key="2">
    <source>
        <dbReference type="Proteomes" id="UP000219331"/>
    </source>
</evidence>
<dbReference type="STRING" id="538381.GCA_001696535_01348"/>
<dbReference type="SUPFAM" id="SSF53756">
    <property type="entry name" value="UDP-Glycosyltransferase/glycogen phosphorylase"/>
    <property type="match status" value="1"/>
</dbReference>
<sequence length="345" mass="37955">MTVIQLATAQSFDFLLRQSREGDGRWGDIQLAPGNGTGEGADWLVVYDQPPRGLATRLPRDRRIVFLPEPVSIKYYDPAFISQFGIAVTSSPLPGFEGEAFHMQPSSPWFYGTGLGAAAGGPPRLGFAELAARPVPCEPVRGLISAVCSTKALNRNQVRRLRFLRRIKAALGERLDIYGRGFREVADKAEGLDGYRYHLVLENNLDPHCWTEKLADPLLAGAYPIVAGGPGLEGYFDPLGFTALDITRPDTAMKTLLAVLEADPVSRPEVQAAMRENRRRLMEEHQVFPVLEQLVAGRGNGAPALLAEAEAIRPPARAPYRRLTQALRPLRRAADRLHVAVFERG</sequence>
<organism evidence="1 2">
    <name type="scientific">Stappia indica</name>
    <dbReference type="NCBI Taxonomy" id="538381"/>
    <lineage>
        <taxon>Bacteria</taxon>
        <taxon>Pseudomonadati</taxon>
        <taxon>Pseudomonadota</taxon>
        <taxon>Alphaproteobacteria</taxon>
        <taxon>Hyphomicrobiales</taxon>
        <taxon>Stappiaceae</taxon>
        <taxon>Stappia</taxon>
    </lineage>
</organism>
<dbReference type="EMBL" id="OBML01000001">
    <property type="protein sequence ID" value="SOB89418.1"/>
    <property type="molecule type" value="Genomic_DNA"/>
</dbReference>
<dbReference type="AlphaFoldDB" id="A0A285R6L8"/>
<dbReference type="Gene3D" id="3.40.50.11660">
    <property type="entry name" value="Glycosyl transferase family 10, C-terminal domain"/>
    <property type="match status" value="1"/>
</dbReference>
<reference evidence="1 2" key="1">
    <citation type="submission" date="2017-08" db="EMBL/GenBank/DDBJ databases">
        <authorList>
            <person name="de Groot N.N."/>
        </authorList>
    </citation>
    <scope>NUCLEOTIDE SEQUENCE [LARGE SCALE GENOMIC DNA]</scope>
    <source>
        <strain evidence="1 2">USBA 352</strain>
    </source>
</reference>
<dbReference type="RefSeq" id="WP_097173662.1">
    <property type="nucleotide sequence ID" value="NZ_OBML01000001.1"/>
</dbReference>
<evidence type="ECO:0000313" key="1">
    <source>
        <dbReference type="EMBL" id="SOB89418.1"/>
    </source>
</evidence>
<protein>
    <recommendedName>
        <fullName evidence="3">Glycosyltransferase family 10 (Fucosyltransferase) C-term</fullName>
    </recommendedName>
</protein>
<gene>
    <name evidence="1" type="ORF">SAMN05421512_101269</name>
</gene>
<name>A0A285R6L8_9HYPH</name>
<dbReference type="OrthoDB" id="9791032at2"/>
<keyword evidence="2" id="KW-1185">Reference proteome</keyword>
<dbReference type="InterPro" id="IPR038577">
    <property type="entry name" value="GT10-like_C_sf"/>
</dbReference>
<proteinExistence type="predicted"/>